<evidence type="ECO:0000256" key="2">
    <source>
        <dbReference type="SAM" id="Phobius"/>
    </source>
</evidence>
<feature type="domain" description="Pyrrolo-quinoline quinone repeat" evidence="3">
    <location>
        <begin position="351"/>
        <end position="459"/>
    </location>
</feature>
<keyword evidence="2" id="KW-1133">Transmembrane helix</keyword>
<keyword evidence="2" id="KW-0472">Membrane</keyword>
<dbReference type="EMBL" id="JABMCI010000054">
    <property type="protein sequence ID" value="NUU16694.1"/>
    <property type="molecule type" value="Genomic_DNA"/>
</dbReference>
<dbReference type="SUPFAM" id="SSF50998">
    <property type="entry name" value="Quinoprotein alcohol dehydrogenase-like"/>
    <property type="match status" value="1"/>
</dbReference>
<keyword evidence="5" id="KW-1185">Reference proteome</keyword>
<dbReference type="RefSeq" id="WP_175346579.1">
    <property type="nucleotide sequence ID" value="NZ_JABMCI010000054.1"/>
</dbReference>
<protein>
    <submittedName>
        <fullName evidence="4">PQQ-binding-like beta-propeller repeat protein</fullName>
    </submittedName>
</protein>
<keyword evidence="2" id="KW-0812">Transmembrane</keyword>
<dbReference type="InterPro" id="IPR011047">
    <property type="entry name" value="Quinoprotein_ADH-like_sf"/>
</dbReference>
<dbReference type="InterPro" id="IPR002372">
    <property type="entry name" value="PQQ_rpt_dom"/>
</dbReference>
<evidence type="ECO:0000259" key="3">
    <source>
        <dbReference type="Pfam" id="PF13360"/>
    </source>
</evidence>
<name>A0A7Y5ZYY2_9CELL</name>
<evidence type="ECO:0000313" key="5">
    <source>
        <dbReference type="Proteomes" id="UP000565724"/>
    </source>
</evidence>
<comment type="caution">
    <text evidence="4">The sequence shown here is derived from an EMBL/GenBank/DDBJ whole genome shotgun (WGS) entry which is preliminary data.</text>
</comment>
<organism evidence="4 5">
    <name type="scientific">Cellulomonas humilata</name>
    <dbReference type="NCBI Taxonomy" id="144055"/>
    <lineage>
        <taxon>Bacteria</taxon>
        <taxon>Bacillati</taxon>
        <taxon>Actinomycetota</taxon>
        <taxon>Actinomycetes</taxon>
        <taxon>Micrococcales</taxon>
        <taxon>Cellulomonadaceae</taxon>
        <taxon>Cellulomonas</taxon>
    </lineage>
</organism>
<sequence length="482" mass="50255">MADRRPAARMQLVEVEDAPTPTSPSRAADNEMHPVQAAETSRPPAGVLRHWWPVAVLVVLAIVVSSLVASARDRAFVARMAAVPGMVRPLDSAPVPLWETLASPLPGTLLAADGALVVLGADDEGWTVTAHDPTTGAERWSTVVAQASRAGFESTAAVCPALREDVGSLVVCLVQLPRVLYSDDSSIQEPPRVAVVPLSAEDGSRLGGWEVRGVIVGFDRVEDDLVVGTLDSEGRLTVQRRDGRSGDVVWSMVTPVVMESAATVTAAAMRVLPPVVVLEGGATIVLDVDDGSTIMTAARFSGLQVAPLGERFATWAPVGGGHVHGVGGTALYAVSGLPAELSADDGSLAGSLLVDEGPEVAALDLATGAERWRVRSMLDPRVLVSHHLVVSGGSTYGVLDATDGSMLWEVDTSAVLPWSPLSDGSLVLGPGTSADGGPELWGRGLDDGARYWSVPLPEGVRWVDSVGGHLVVRTENTLTVYG</sequence>
<dbReference type="Proteomes" id="UP000565724">
    <property type="component" value="Unassembled WGS sequence"/>
</dbReference>
<feature type="transmembrane region" description="Helical" evidence="2">
    <location>
        <begin position="51"/>
        <end position="71"/>
    </location>
</feature>
<evidence type="ECO:0000313" key="4">
    <source>
        <dbReference type="EMBL" id="NUU16694.1"/>
    </source>
</evidence>
<dbReference type="Pfam" id="PF13360">
    <property type="entry name" value="PQQ_2"/>
    <property type="match status" value="1"/>
</dbReference>
<dbReference type="InterPro" id="IPR015943">
    <property type="entry name" value="WD40/YVTN_repeat-like_dom_sf"/>
</dbReference>
<feature type="region of interest" description="Disordered" evidence="1">
    <location>
        <begin position="1"/>
        <end position="41"/>
    </location>
</feature>
<accession>A0A7Y5ZYY2</accession>
<proteinExistence type="predicted"/>
<dbReference type="AlphaFoldDB" id="A0A7Y5ZYY2"/>
<reference evidence="4 5" key="1">
    <citation type="submission" date="2020-05" db="EMBL/GenBank/DDBJ databases">
        <title>Genome Sequencing of Type Strains.</title>
        <authorList>
            <person name="Lemaire J.F."/>
            <person name="Inderbitzin P."/>
            <person name="Gregorio O.A."/>
            <person name="Collins S.B."/>
            <person name="Wespe N."/>
            <person name="Knight-Connoni V."/>
        </authorList>
    </citation>
    <scope>NUCLEOTIDE SEQUENCE [LARGE SCALE GENOMIC DNA]</scope>
    <source>
        <strain evidence="4 5">ATCC 25174</strain>
    </source>
</reference>
<evidence type="ECO:0000256" key="1">
    <source>
        <dbReference type="SAM" id="MobiDB-lite"/>
    </source>
</evidence>
<gene>
    <name evidence="4" type="ORF">HP550_05460</name>
</gene>
<dbReference type="Gene3D" id="2.130.10.10">
    <property type="entry name" value="YVTN repeat-like/Quinoprotein amine dehydrogenase"/>
    <property type="match status" value="1"/>
</dbReference>